<feature type="non-terminal residue" evidence="1">
    <location>
        <position position="1"/>
    </location>
</feature>
<dbReference type="AlphaFoldDB" id="A0AAN8IS16"/>
<comment type="caution">
    <text evidence="1">The sequence shown here is derived from an EMBL/GenBank/DDBJ whole genome shotgun (WGS) entry which is preliminary data.</text>
</comment>
<name>A0AAN8IS16_TRICO</name>
<organism evidence="1 2">
    <name type="scientific">Trichostrongylus colubriformis</name>
    <name type="common">Black scour worm</name>
    <dbReference type="NCBI Taxonomy" id="6319"/>
    <lineage>
        <taxon>Eukaryota</taxon>
        <taxon>Metazoa</taxon>
        <taxon>Ecdysozoa</taxon>
        <taxon>Nematoda</taxon>
        <taxon>Chromadorea</taxon>
        <taxon>Rhabditida</taxon>
        <taxon>Rhabditina</taxon>
        <taxon>Rhabditomorpha</taxon>
        <taxon>Strongyloidea</taxon>
        <taxon>Trichostrongylidae</taxon>
        <taxon>Trichostrongylus</taxon>
    </lineage>
</organism>
<reference evidence="1 2" key="1">
    <citation type="submission" date="2019-10" db="EMBL/GenBank/DDBJ databases">
        <title>Assembly and Annotation for the nematode Trichostrongylus colubriformis.</title>
        <authorList>
            <person name="Martin J."/>
        </authorList>
    </citation>
    <scope>NUCLEOTIDE SEQUENCE [LARGE SCALE GENOMIC DNA]</scope>
    <source>
        <strain evidence="1">G859</strain>
        <tissue evidence="1">Whole worm</tissue>
    </source>
</reference>
<gene>
    <name evidence="1" type="ORF">GCK32_020996</name>
</gene>
<protein>
    <submittedName>
        <fullName evidence="1">Uncharacterized protein</fullName>
    </submittedName>
</protein>
<keyword evidence="2" id="KW-1185">Reference proteome</keyword>
<evidence type="ECO:0000313" key="1">
    <source>
        <dbReference type="EMBL" id="KAK5984764.1"/>
    </source>
</evidence>
<dbReference type="EMBL" id="WIXE01002492">
    <property type="protein sequence ID" value="KAK5984764.1"/>
    <property type="molecule type" value="Genomic_DNA"/>
</dbReference>
<proteinExistence type="predicted"/>
<sequence>IAREASFVGWVNTDSGPYNTRATANSFGTSR</sequence>
<accession>A0AAN8IS16</accession>
<dbReference type="Proteomes" id="UP001331761">
    <property type="component" value="Unassembled WGS sequence"/>
</dbReference>
<evidence type="ECO:0000313" key="2">
    <source>
        <dbReference type="Proteomes" id="UP001331761"/>
    </source>
</evidence>